<accession>A0AAN1UFL4</accession>
<sequence>MVDLLNKIRSNNLITERVISIRSIANDLHCASLCSRDLNKDEIADLIKENVDNLRAKLNSYDESRVDKIAPLQLVALRNHIKDALIKLSGCTEIHLLSNNCLKTYNILDNEIVKRRNNYFDVSAGLPLATYLYYLPLILNIDFYVINEEYEVDGDGLDKYADILIERSSKFSHAGFLAQFPEDGKIPKFVFSKIHKRNEFPELHAASKTKFVNDSSESFIVKLIKALYFKSISKQEVIEKIKSRLKEEQQYFDKVFSLSKSEVSNPEAFFVQPCNFLISKSDLNARRKMFEQFSTSRYPVTLTNPRRNKPETLYQHMLDLVNPGKLVDESVKLSNVELTSNLRVIGTTGSGIFNCSNILSEFAIFNDKLAVYILDCESCIEPLIYAKAIMAGRSSDIITINIFEDEKFDIRKYVEQEKILILRVHSQVKEKNKKYHCHLKEIFEQIDSNSSELDYSCITVMDFMNIDENSYDCKDMANHIQSINKKNGCVIWSTYSMFDTKYNDAFESLFKTTILMKTYEAPDNLKVEPNHLRSASGLNPGQAFIYFNGLPISDKPYMMRYNDDFINSMEIIHNYQQ</sequence>
<dbReference type="AlphaFoldDB" id="A0AAN1UFL4"/>
<gene>
    <name evidence="1" type="ORF">FORC53_5273</name>
</gene>
<dbReference type="EMBL" id="CP019292">
    <property type="protein sequence ID" value="AXX63612.1"/>
    <property type="molecule type" value="Genomic_DNA"/>
</dbReference>
<proteinExistence type="predicted"/>
<dbReference type="Proteomes" id="UP000263418">
    <property type="component" value="Chromosome 3"/>
</dbReference>
<protein>
    <submittedName>
        <fullName evidence="1">Uncharacterized protein</fullName>
    </submittedName>
</protein>
<evidence type="ECO:0000313" key="1">
    <source>
        <dbReference type="EMBL" id="AXX63612.1"/>
    </source>
</evidence>
<name>A0AAN1UFL4_VIBVL</name>
<evidence type="ECO:0000313" key="2">
    <source>
        <dbReference type="Proteomes" id="UP000263418"/>
    </source>
</evidence>
<reference evidence="1 2" key="1">
    <citation type="submission" date="2017-03" db="EMBL/GenBank/DDBJ databases">
        <title>Complete Genome Sequence of Vibrio vulnificus FORC_053.</title>
        <authorList>
            <consortium name="Food-borne Pathogen Omics Research Center"/>
            <person name="Chung H.Y."/>
            <person name="Na E.J."/>
            <person name="Song J.S."/>
            <person name="Kim H."/>
            <person name="Lee J.-H."/>
            <person name="Ryu S."/>
            <person name="Choi S.H."/>
        </authorList>
    </citation>
    <scope>NUCLEOTIDE SEQUENCE [LARGE SCALE GENOMIC DNA]</scope>
    <source>
        <strain evidence="1 2">FORC_053</strain>
    </source>
</reference>
<organism evidence="1 2">
    <name type="scientific">Vibrio vulnificus</name>
    <dbReference type="NCBI Taxonomy" id="672"/>
    <lineage>
        <taxon>Bacteria</taxon>
        <taxon>Pseudomonadati</taxon>
        <taxon>Pseudomonadota</taxon>
        <taxon>Gammaproteobacteria</taxon>
        <taxon>Vibrionales</taxon>
        <taxon>Vibrionaceae</taxon>
        <taxon>Vibrio</taxon>
    </lineage>
</organism>
<dbReference type="RefSeq" id="WP_118895288.1">
    <property type="nucleotide sequence ID" value="NZ_CP019292.1"/>
</dbReference>